<dbReference type="GO" id="GO:0004672">
    <property type="term" value="F:protein kinase activity"/>
    <property type="evidence" value="ECO:0007669"/>
    <property type="project" value="UniProtKB-ARBA"/>
</dbReference>
<dbReference type="SUPFAM" id="SSF47226">
    <property type="entry name" value="Histidine-containing phosphotransfer domain, HPT domain"/>
    <property type="match status" value="1"/>
</dbReference>
<evidence type="ECO:0000313" key="6">
    <source>
        <dbReference type="Proteomes" id="UP000273778"/>
    </source>
</evidence>
<evidence type="ECO:0000259" key="3">
    <source>
        <dbReference type="PROSITE" id="PS50894"/>
    </source>
</evidence>
<name>A0A3N4E310_9GAMM</name>
<keyword evidence="2" id="KW-0597">Phosphoprotein</keyword>
<dbReference type="Gene3D" id="1.20.120.160">
    <property type="entry name" value="HPT domain"/>
    <property type="match status" value="1"/>
</dbReference>
<dbReference type="InterPro" id="IPR008207">
    <property type="entry name" value="Sig_transdc_His_kin_Hpt_dom"/>
</dbReference>
<dbReference type="OrthoDB" id="9131849at2"/>
<dbReference type="EMBL" id="RKKB01000006">
    <property type="protein sequence ID" value="RPA31188.1"/>
    <property type="molecule type" value="Genomic_DNA"/>
</dbReference>
<dbReference type="PROSITE" id="PS50894">
    <property type="entry name" value="HPT"/>
    <property type="match status" value="1"/>
</dbReference>
<dbReference type="RefSeq" id="WP_124013321.1">
    <property type="nucleotide sequence ID" value="NZ_CP034073.1"/>
</dbReference>
<gene>
    <name evidence="5" type="ORF">EGC77_14635</name>
    <name evidence="4" type="ORF">EGC80_11390</name>
</gene>
<dbReference type="Proteomes" id="UP000273778">
    <property type="component" value="Chromosome"/>
</dbReference>
<dbReference type="AlphaFoldDB" id="A0A3N4E310"/>
<dbReference type="Pfam" id="PF01627">
    <property type="entry name" value="Hpt"/>
    <property type="match status" value="1"/>
</dbReference>
<organism evidence="5 7">
    <name type="scientific">Shewanella psychromarinicola</name>
    <dbReference type="NCBI Taxonomy" id="2487742"/>
    <lineage>
        <taxon>Bacteria</taxon>
        <taxon>Pseudomonadati</taxon>
        <taxon>Pseudomonadota</taxon>
        <taxon>Gammaproteobacteria</taxon>
        <taxon>Alteromonadales</taxon>
        <taxon>Shewanellaceae</taxon>
        <taxon>Shewanella</taxon>
    </lineage>
</organism>
<dbReference type="KEGG" id="spsr:EGC80_11390"/>
<reference evidence="5" key="3">
    <citation type="submission" date="2018-11" db="EMBL/GenBank/DDBJ databases">
        <authorList>
            <person name="Hwang Y.J."/>
            <person name="Hwang C.Y."/>
        </authorList>
    </citation>
    <scope>NUCLEOTIDE SEQUENCE</scope>
    <source>
        <strain evidence="5">R106</strain>
    </source>
</reference>
<protein>
    <submittedName>
        <fullName evidence="5">Hpt domain-containing protein</fullName>
    </submittedName>
</protein>
<dbReference type="EMBL" id="CP034073">
    <property type="protein sequence ID" value="AZG35454.1"/>
    <property type="molecule type" value="Genomic_DNA"/>
</dbReference>
<evidence type="ECO:0000256" key="2">
    <source>
        <dbReference type="PROSITE-ProRule" id="PRU00110"/>
    </source>
</evidence>
<evidence type="ECO:0000313" key="4">
    <source>
        <dbReference type="EMBL" id="AZG35454.1"/>
    </source>
</evidence>
<dbReference type="InterPro" id="IPR036641">
    <property type="entry name" value="HPT_dom_sf"/>
</dbReference>
<reference evidence="4 6" key="1">
    <citation type="submission" date="2018-11" db="EMBL/GenBank/DDBJ databases">
        <title>Shewanella sp. M2.</title>
        <authorList>
            <person name="Hwang Y.J."/>
            <person name="Hwang C.Y."/>
        </authorList>
    </citation>
    <scope>NUCLEOTIDE SEQUENCE [LARGE SCALE GENOMIC DNA]</scope>
    <source>
        <strain evidence="4 6">M2</strain>
    </source>
</reference>
<sequence>MTMKKDDLTIFNLQVLTDIYDDDSSGTIVATLSGFSQAAKLYLKALQQSFLADDLSAVSAGAHSLRSICGLTGVVRLASLSHQLELAAKAKQEVAVAQLMFEISVHWPVLEAQINVVLSTYLVSDA</sequence>
<reference evidence="7" key="2">
    <citation type="submission" date="2018-11" db="EMBL/GenBank/DDBJ databases">
        <title>Shewanella sp. R106.</title>
        <authorList>
            <person name="Hwang Y.J."/>
            <person name="Hwang C.Y."/>
        </authorList>
    </citation>
    <scope>NUCLEOTIDE SEQUENCE [LARGE SCALE GENOMIC DNA]</scope>
    <source>
        <strain evidence="7">R106</strain>
    </source>
</reference>
<evidence type="ECO:0000256" key="1">
    <source>
        <dbReference type="ARBA" id="ARBA00023012"/>
    </source>
</evidence>
<keyword evidence="6" id="KW-1185">Reference proteome</keyword>
<keyword evidence="1" id="KW-0902">Two-component regulatory system</keyword>
<feature type="modified residue" description="Phosphohistidine" evidence="2">
    <location>
        <position position="63"/>
    </location>
</feature>
<proteinExistence type="predicted"/>
<evidence type="ECO:0000313" key="7">
    <source>
        <dbReference type="Proteomes" id="UP000278855"/>
    </source>
</evidence>
<feature type="domain" description="HPt" evidence="3">
    <location>
        <begin position="24"/>
        <end position="117"/>
    </location>
</feature>
<dbReference type="GO" id="GO:0000160">
    <property type="term" value="P:phosphorelay signal transduction system"/>
    <property type="evidence" value="ECO:0007669"/>
    <property type="project" value="UniProtKB-KW"/>
</dbReference>
<accession>A0A3N4E310</accession>
<dbReference type="Proteomes" id="UP000278855">
    <property type="component" value="Unassembled WGS sequence"/>
</dbReference>
<evidence type="ECO:0000313" key="5">
    <source>
        <dbReference type="EMBL" id="RPA31188.1"/>
    </source>
</evidence>